<accession>A0A6S6RTE3</accession>
<dbReference type="InterPro" id="IPR014991">
    <property type="entry name" value="DUF1840"/>
</dbReference>
<evidence type="ECO:0008006" key="2">
    <source>
        <dbReference type="Google" id="ProtNLM"/>
    </source>
</evidence>
<dbReference type="Pfam" id="PF08895">
    <property type="entry name" value="DUF1840"/>
    <property type="match status" value="1"/>
</dbReference>
<name>A0A6S6RTE3_9GAMM</name>
<evidence type="ECO:0000313" key="1">
    <source>
        <dbReference type="EMBL" id="CAA6799665.1"/>
    </source>
</evidence>
<proteinExistence type="predicted"/>
<reference evidence="1" key="1">
    <citation type="submission" date="2020-01" db="EMBL/GenBank/DDBJ databases">
        <authorList>
            <person name="Meier V. D."/>
            <person name="Meier V D."/>
        </authorList>
    </citation>
    <scope>NUCLEOTIDE SEQUENCE</scope>
    <source>
        <strain evidence="1">HLG_WM_MAG_09</strain>
    </source>
</reference>
<dbReference type="EMBL" id="CACVAT010000001">
    <property type="protein sequence ID" value="CAA6799665.1"/>
    <property type="molecule type" value="Genomic_DNA"/>
</dbReference>
<sequence>MLVKFTSKSASSVSMFEKDAGQLLKLMGCSGTIPSAIREEDVAEKLATLERALQVDDVDAENEAAASDDDEPAVPMNRRAYPLIELLNTAISTKKNVNWDYDRGIF</sequence>
<protein>
    <recommendedName>
        <fullName evidence="2">DUF1840 domain-containing protein</fullName>
    </recommendedName>
</protein>
<gene>
    <name evidence="1" type="ORF">HELGO_WM27583</name>
</gene>
<organism evidence="1">
    <name type="scientific">uncultured Thiotrichaceae bacterium</name>
    <dbReference type="NCBI Taxonomy" id="298394"/>
    <lineage>
        <taxon>Bacteria</taxon>
        <taxon>Pseudomonadati</taxon>
        <taxon>Pseudomonadota</taxon>
        <taxon>Gammaproteobacteria</taxon>
        <taxon>Thiotrichales</taxon>
        <taxon>Thiotrichaceae</taxon>
        <taxon>environmental samples</taxon>
    </lineage>
</organism>
<dbReference type="AlphaFoldDB" id="A0A6S6RTE3"/>